<dbReference type="Proteomes" id="UP001060215">
    <property type="component" value="Chromosome 7"/>
</dbReference>
<evidence type="ECO:0000313" key="1">
    <source>
        <dbReference type="EMBL" id="KAI8008667.1"/>
    </source>
</evidence>
<sequence length="491" mass="56398">MMLSVSPTSLTRSSLEEMLESLRRKDEDDKPRDLPPALPARPTSRARLPAARRSLPANFNVETAMAAPTKSLNQSSTKREVKRLRVGSFGGKKDKEFPGESPYVITVPEEKECEQSWEKTDTANLADEPSASPPRFRESEWNDNVGYFIKKIAALEDTRKQVLQGTLEVQKRFRGHRARRDFHELKKGVTTLQSFIRGEKARREYYLLIKLRMLAARNTLEEQLRAIICLQSVIRGWLARRHCNYLQKLKKSIPDNTKQKHGRKISEVKEASQASVLPSVLQELQRRVAKAEATLGQKEQENAALREQLEQDKARWSEYETKMKSMEAMWQKEMVSLQVNLDAVKRSLATDNTAIQPGRVDGFASPHYYDSEETMSMGAQTTGGNTPTKVSHTGRDVGARREINGGLNTVGHLVKEFEQRKQDFDEEAKAIAVVKSGHPIDELRKLKHRFETWKKEYKSRLRETKARLLKRHPEVEKSHRNWWGKKTKRGM</sequence>
<dbReference type="EMBL" id="CM045764">
    <property type="protein sequence ID" value="KAI8008667.1"/>
    <property type="molecule type" value="Genomic_DNA"/>
</dbReference>
<proteinExistence type="predicted"/>
<keyword evidence="2" id="KW-1185">Reference proteome</keyword>
<protein>
    <submittedName>
        <fullName evidence="1">Myosin-2</fullName>
    </submittedName>
</protein>
<gene>
    <name evidence="1" type="ORF">LOK49_LG07G03203</name>
</gene>
<name>A0ACC0H7E9_9ERIC</name>
<organism evidence="1 2">
    <name type="scientific">Camellia lanceoleosa</name>
    <dbReference type="NCBI Taxonomy" id="1840588"/>
    <lineage>
        <taxon>Eukaryota</taxon>
        <taxon>Viridiplantae</taxon>
        <taxon>Streptophyta</taxon>
        <taxon>Embryophyta</taxon>
        <taxon>Tracheophyta</taxon>
        <taxon>Spermatophyta</taxon>
        <taxon>Magnoliopsida</taxon>
        <taxon>eudicotyledons</taxon>
        <taxon>Gunneridae</taxon>
        <taxon>Pentapetalae</taxon>
        <taxon>asterids</taxon>
        <taxon>Ericales</taxon>
        <taxon>Theaceae</taxon>
        <taxon>Camellia</taxon>
    </lineage>
</organism>
<reference evidence="1 2" key="1">
    <citation type="journal article" date="2022" name="Plant J.">
        <title>Chromosome-level genome of Camellia lanceoleosa provides a valuable resource for understanding genome evolution and self-incompatibility.</title>
        <authorList>
            <person name="Gong W."/>
            <person name="Xiao S."/>
            <person name="Wang L."/>
            <person name="Liao Z."/>
            <person name="Chang Y."/>
            <person name="Mo W."/>
            <person name="Hu G."/>
            <person name="Li W."/>
            <person name="Zhao G."/>
            <person name="Zhu H."/>
            <person name="Hu X."/>
            <person name="Ji K."/>
            <person name="Xiang X."/>
            <person name="Song Q."/>
            <person name="Yuan D."/>
            <person name="Jin S."/>
            <person name="Zhang L."/>
        </authorList>
    </citation>
    <scope>NUCLEOTIDE SEQUENCE [LARGE SCALE GENOMIC DNA]</scope>
    <source>
        <strain evidence="1">SQ_2022a</strain>
    </source>
</reference>
<evidence type="ECO:0000313" key="2">
    <source>
        <dbReference type="Proteomes" id="UP001060215"/>
    </source>
</evidence>
<comment type="caution">
    <text evidence="1">The sequence shown here is derived from an EMBL/GenBank/DDBJ whole genome shotgun (WGS) entry which is preliminary data.</text>
</comment>
<accession>A0ACC0H7E9</accession>